<name>A0ABD0MH04_CIRMR</name>
<evidence type="ECO:0000313" key="1">
    <source>
        <dbReference type="EMBL" id="KAL0148363.1"/>
    </source>
</evidence>
<gene>
    <name evidence="1" type="ORF">M9458_056343</name>
</gene>
<dbReference type="EMBL" id="JAMKFB020000706">
    <property type="protein sequence ID" value="KAL0148363.1"/>
    <property type="molecule type" value="Genomic_DNA"/>
</dbReference>
<evidence type="ECO:0008006" key="3">
    <source>
        <dbReference type="Google" id="ProtNLM"/>
    </source>
</evidence>
<dbReference type="AlphaFoldDB" id="A0ABD0MH04"/>
<sequence>MLARTINLKGQWEVGLVEFEYPISWYTFPEEDGAYIITSGQNTQKDDEEEVSERYAVGDGIKIQINNGTRSIPKLCNTLKTGYYEDVLFLIREINTTLPPGVTLGYDHIKNRVFLKAPPKTLLTFYGKLAVILGLKPGVAIESVNQPNKDHGSGRTTPVTDAPYQADINAGFYTLYIYTDIIEYQSVGDAFVPLLGCVHIDGENNKIVNVRYDKVHYVPVNKASITEIAIERYVTYYQTQAGNGLPGYAGGGVMYGAGFGGMLRKLFRMTIPLLRQGFNIAKPHLKSAAKNILSDVVTNTLTRSFNNNNAQEGSGLMVIPPGARRSAPLEFFIAGTGEDYIDLNNTLLSLRVKITNPNGTDIADGAPVGLINYAGATIFSQVDVSLGDRLISQSTNTHPYRCLIECLLNYDRHTLETVFSAGLFYKDRAGHMDTADPAGGNHGLTKRAAFTNASNVVELLAPIHSDIFFQEKLMLNGIDIKIRMMRGKDEFCLMRSDDVAYKLNIMSASLFVKKVRVSPAVRLGHAQALLSTTANSTN</sequence>
<accession>A0ABD0MH04</accession>
<reference evidence="1 2" key="1">
    <citation type="submission" date="2024-05" db="EMBL/GenBank/DDBJ databases">
        <title>Genome sequencing and assembly of Indian major carp, Cirrhinus mrigala (Hamilton, 1822).</title>
        <authorList>
            <person name="Mohindra V."/>
            <person name="Chowdhury L.M."/>
            <person name="Lal K."/>
            <person name="Jena J.K."/>
        </authorList>
    </citation>
    <scope>NUCLEOTIDE SEQUENCE [LARGE SCALE GENOMIC DNA]</scope>
    <source>
        <strain evidence="1">CM1030</strain>
        <tissue evidence="1">Blood</tissue>
    </source>
</reference>
<proteinExistence type="predicted"/>
<organism evidence="1 2">
    <name type="scientific">Cirrhinus mrigala</name>
    <name type="common">Mrigala</name>
    <dbReference type="NCBI Taxonomy" id="683832"/>
    <lineage>
        <taxon>Eukaryota</taxon>
        <taxon>Metazoa</taxon>
        <taxon>Chordata</taxon>
        <taxon>Craniata</taxon>
        <taxon>Vertebrata</taxon>
        <taxon>Euteleostomi</taxon>
        <taxon>Actinopterygii</taxon>
        <taxon>Neopterygii</taxon>
        <taxon>Teleostei</taxon>
        <taxon>Ostariophysi</taxon>
        <taxon>Cypriniformes</taxon>
        <taxon>Cyprinidae</taxon>
        <taxon>Labeoninae</taxon>
        <taxon>Labeonini</taxon>
        <taxon>Cirrhinus</taxon>
    </lineage>
</organism>
<keyword evidence="2" id="KW-1185">Reference proteome</keyword>
<evidence type="ECO:0000313" key="2">
    <source>
        <dbReference type="Proteomes" id="UP001529510"/>
    </source>
</evidence>
<dbReference type="Proteomes" id="UP001529510">
    <property type="component" value="Unassembled WGS sequence"/>
</dbReference>
<protein>
    <recommendedName>
        <fullName evidence="3">Virion structural protein</fullName>
    </recommendedName>
</protein>
<comment type="caution">
    <text evidence="1">The sequence shown here is derived from an EMBL/GenBank/DDBJ whole genome shotgun (WGS) entry which is preliminary data.</text>
</comment>